<dbReference type="EMBL" id="BAAADJ010000043">
    <property type="protein sequence ID" value="GAA0335920.1"/>
    <property type="molecule type" value="Genomic_DNA"/>
</dbReference>
<proteinExistence type="predicted"/>
<dbReference type="Proteomes" id="UP001500782">
    <property type="component" value="Unassembled WGS sequence"/>
</dbReference>
<keyword evidence="2" id="KW-1185">Reference proteome</keyword>
<evidence type="ECO:0008006" key="3">
    <source>
        <dbReference type="Google" id="ProtNLM"/>
    </source>
</evidence>
<reference evidence="1 2" key="1">
    <citation type="journal article" date="2019" name="Int. J. Syst. Evol. Microbiol.">
        <title>The Global Catalogue of Microorganisms (GCM) 10K type strain sequencing project: providing services to taxonomists for standard genome sequencing and annotation.</title>
        <authorList>
            <consortium name="The Broad Institute Genomics Platform"/>
            <consortium name="The Broad Institute Genome Sequencing Center for Infectious Disease"/>
            <person name="Wu L."/>
            <person name="Ma J."/>
        </authorList>
    </citation>
    <scope>NUCLEOTIDE SEQUENCE [LARGE SCALE GENOMIC DNA]</scope>
    <source>
        <strain evidence="1 2">JCM 9731</strain>
    </source>
</reference>
<evidence type="ECO:0000313" key="1">
    <source>
        <dbReference type="EMBL" id="GAA0335920.1"/>
    </source>
</evidence>
<organism evidence="1 2">
    <name type="scientific">Bacillus carboniphilus</name>
    <dbReference type="NCBI Taxonomy" id="86663"/>
    <lineage>
        <taxon>Bacteria</taxon>
        <taxon>Bacillati</taxon>
        <taxon>Bacillota</taxon>
        <taxon>Bacilli</taxon>
        <taxon>Bacillales</taxon>
        <taxon>Bacillaceae</taxon>
        <taxon>Bacillus</taxon>
    </lineage>
</organism>
<protein>
    <recommendedName>
        <fullName evidence="3">DUF3887 domain-containing protein</fullName>
    </recommendedName>
</protein>
<accession>A0ABN0WFL5</accession>
<evidence type="ECO:0000313" key="2">
    <source>
        <dbReference type="Proteomes" id="UP001500782"/>
    </source>
</evidence>
<gene>
    <name evidence="1" type="ORF">GCM10008967_27910</name>
</gene>
<sequence length="102" mass="11403">MALIMGCTNIESDVGDNYSSIRKTAWNFIKEKGWSDSAKEDWNSATVTKIIVNGDYELLNTSYEGKEVFSVSFEDKENVLASTPVILVDLNRNKVIGFMLGE</sequence>
<name>A0ABN0WFL5_9BACI</name>
<comment type="caution">
    <text evidence="1">The sequence shown here is derived from an EMBL/GenBank/DDBJ whole genome shotgun (WGS) entry which is preliminary data.</text>
</comment>